<evidence type="ECO:0000256" key="1">
    <source>
        <dbReference type="ARBA" id="ARBA00004141"/>
    </source>
</evidence>
<dbReference type="PROSITE" id="PS50111">
    <property type="entry name" value="CHEMOTAXIS_TRANSDUC_2"/>
    <property type="match status" value="1"/>
</dbReference>
<feature type="transmembrane region" description="Helical" evidence="8">
    <location>
        <begin position="195"/>
        <end position="222"/>
    </location>
</feature>
<sequence length="579" mass="62224">MLYASVCLYVMQSFCHNRGLHSRLPLVYAVPAMSLIKCLWLTISFTLASLALVMAVTGQQLYSFTQHVDRYTRLQRLSSNLQQLKAVSLSFSRADPLLPETAVRLKQAQRQVGILQDEILASLPDADRQAFAGVLRGHWQEYVRNLGSAIRIAETAPQDALSIPEQAYLNDLVPLAAEIDRQLARRDGELLQEKAALATALAWLAPLILGPLALASALVVLIQLTLARRLKRHLLAMARAADALSEGNLAVRLPDQGQDELAHAASRINRFLDRLASLLDEVRLHAGNNLRDSQRLQLLTRKSADASQQQTGKSRLCNDAAAEIADHAEQVAQHIEAALDNSRSAATATAQARRQGECNADAMRQLVERIDYATLEMQELSQAVGAISQISSLIRDVADQTNLLALNAAIEAARAGEAGRGFAVVADEVRKLSESTANATGAIFGSLQKMERAKGALGEAIAAAGSASRDSQASQQALDAALGLVDDALGRLGVLMEDIGTARELQARAGGTIRQHGHELASLAHDIESQMEAAEPLMLQLAQSAGGLGQALAWFRLPKQEPAAAQAGKPFRAPLPRAA</sequence>
<evidence type="ECO:0000256" key="8">
    <source>
        <dbReference type="SAM" id="Phobius"/>
    </source>
</evidence>
<evidence type="ECO:0000256" key="2">
    <source>
        <dbReference type="ARBA" id="ARBA00022692"/>
    </source>
</evidence>
<keyword evidence="2 8" id="KW-0812">Transmembrane</keyword>
<protein>
    <submittedName>
        <fullName evidence="11">Methyl-accepting chemotaxis protein</fullName>
    </submittedName>
</protein>
<dbReference type="InterPro" id="IPR004089">
    <property type="entry name" value="MCPsignal_dom"/>
</dbReference>
<dbReference type="PROSITE" id="PS50885">
    <property type="entry name" value="HAMP"/>
    <property type="match status" value="1"/>
</dbReference>
<name>A0A2K4MJT8_9NEIS</name>
<evidence type="ECO:0000313" key="12">
    <source>
        <dbReference type="Proteomes" id="UP000236416"/>
    </source>
</evidence>
<proteinExistence type="inferred from homology"/>
<comment type="similarity">
    <text evidence="6">Belongs to the methyl-accepting chemotaxis (MCP) protein family.</text>
</comment>
<evidence type="ECO:0000256" key="6">
    <source>
        <dbReference type="ARBA" id="ARBA00029447"/>
    </source>
</evidence>
<organism evidence="11 12">
    <name type="scientific">Chromobacterium sinusclupearum</name>
    <dbReference type="NCBI Taxonomy" id="2077146"/>
    <lineage>
        <taxon>Bacteria</taxon>
        <taxon>Pseudomonadati</taxon>
        <taxon>Pseudomonadota</taxon>
        <taxon>Betaproteobacteria</taxon>
        <taxon>Neisseriales</taxon>
        <taxon>Chromobacteriaceae</taxon>
        <taxon>Chromobacterium</taxon>
    </lineage>
</organism>
<reference evidence="11 12" key="1">
    <citation type="submission" date="2018-01" db="EMBL/GenBank/DDBJ databases">
        <title>Genomic Sequence of Chromobacterium MWU13-2610 from wild cranberry bogs within the Cape Cod National Seashore.</title>
        <authorList>
            <person name="O'Hara-Hanley K."/>
            <person name="Soby S."/>
            <person name="Harrison A."/>
        </authorList>
    </citation>
    <scope>NUCLEOTIDE SEQUENCE [LARGE SCALE GENOMIC DNA]</scope>
    <source>
        <strain evidence="11 12">MWU13-2610</strain>
    </source>
</reference>
<keyword evidence="12" id="KW-1185">Reference proteome</keyword>
<dbReference type="Pfam" id="PF00015">
    <property type="entry name" value="MCPsignal"/>
    <property type="match status" value="1"/>
</dbReference>
<dbReference type="GO" id="GO:0007165">
    <property type="term" value="P:signal transduction"/>
    <property type="evidence" value="ECO:0007669"/>
    <property type="project" value="UniProtKB-KW"/>
</dbReference>
<evidence type="ECO:0000256" key="5">
    <source>
        <dbReference type="ARBA" id="ARBA00023224"/>
    </source>
</evidence>
<dbReference type="Pfam" id="PF00672">
    <property type="entry name" value="HAMP"/>
    <property type="match status" value="1"/>
</dbReference>
<evidence type="ECO:0000256" key="4">
    <source>
        <dbReference type="ARBA" id="ARBA00023136"/>
    </source>
</evidence>
<dbReference type="SMART" id="SM00304">
    <property type="entry name" value="HAMP"/>
    <property type="match status" value="1"/>
</dbReference>
<keyword evidence="5 7" id="KW-0807">Transducer</keyword>
<dbReference type="Proteomes" id="UP000236416">
    <property type="component" value="Unassembled WGS sequence"/>
</dbReference>
<keyword evidence="4 8" id="KW-0472">Membrane</keyword>
<gene>
    <name evidence="11" type="ORF">C2134_16080</name>
</gene>
<dbReference type="Gene3D" id="1.10.287.950">
    <property type="entry name" value="Methyl-accepting chemotaxis protein"/>
    <property type="match status" value="1"/>
</dbReference>
<evidence type="ECO:0000256" key="3">
    <source>
        <dbReference type="ARBA" id="ARBA00022989"/>
    </source>
</evidence>
<accession>A0A2K4MJT8</accession>
<feature type="domain" description="HAMP" evidence="10">
    <location>
        <begin position="228"/>
        <end position="280"/>
    </location>
</feature>
<comment type="caution">
    <text evidence="11">The sequence shown here is derived from an EMBL/GenBank/DDBJ whole genome shotgun (WGS) entry which is preliminary data.</text>
</comment>
<evidence type="ECO:0000313" key="11">
    <source>
        <dbReference type="EMBL" id="POA97356.1"/>
    </source>
</evidence>
<dbReference type="SMART" id="SM00283">
    <property type="entry name" value="MA"/>
    <property type="match status" value="1"/>
</dbReference>
<dbReference type="PANTHER" id="PTHR32089">
    <property type="entry name" value="METHYL-ACCEPTING CHEMOTAXIS PROTEIN MCPB"/>
    <property type="match status" value="1"/>
</dbReference>
<dbReference type="SUPFAM" id="SSF58104">
    <property type="entry name" value="Methyl-accepting chemotaxis protein (MCP) signaling domain"/>
    <property type="match status" value="1"/>
</dbReference>
<comment type="subcellular location">
    <subcellularLocation>
        <location evidence="1">Membrane</location>
        <topology evidence="1">Multi-pass membrane protein</topology>
    </subcellularLocation>
</comment>
<dbReference type="PANTHER" id="PTHR32089:SF119">
    <property type="entry name" value="METHYL-ACCEPTING CHEMOTAXIS PROTEIN CTPL"/>
    <property type="match status" value="1"/>
</dbReference>
<dbReference type="InterPro" id="IPR003660">
    <property type="entry name" value="HAMP_dom"/>
</dbReference>
<feature type="domain" description="Methyl-accepting transducer" evidence="9">
    <location>
        <begin position="285"/>
        <end position="521"/>
    </location>
</feature>
<dbReference type="AlphaFoldDB" id="A0A2K4MJT8"/>
<evidence type="ECO:0000259" key="10">
    <source>
        <dbReference type="PROSITE" id="PS50885"/>
    </source>
</evidence>
<keyword evidence="3 8" id="KW-1133">Transmembrane helix</keyword>
<evidence type="ECO:0000259" key="9">
    <source>
        <dbReference type="PROSITE" id="PS50111"/>
    </source>
</evidence>
<feature type="transmembrane region" description="Helical" evidence="8">
    <location>
        <begin position="39"/>
        <end position="57"/>
    </location>
</feature>
<dbReference type="CDD" id="cd06225">
    <property type="entry name" value="HAMP"/>
    <property type="match status" value="1"/>
</dbReference>
<dbReference type="EMBL" id="PPTF01000073">
    <property type="protein sequence ID" value="POA97356.1"/>
    <property type="molecule type" value="Genomic_DNA"/>
</dbReference>
<evidence type="ECO:0000256" key="7">
    <source>
        <dbReference type="PROSITE-ProRule" id="PRU00284"/>
    </source>
</evidence>
<dbReference type="GO" id="GO:0016020">
    <property type="term" value="C:membrane"/>
    <property type="evidence" value="ECO:0007669"/>
    <property type="project" value="UniProtKB-SubCell"/>
</dbReference>